<protein>
    <submittedName>
        <fullName evidence="2">Transmembrane 4 superfamily, isoform B</fullName>
    </submittedName>
</protein>
<reference evidence="2 4" key="11">
    <citation type="journal article" date="2015" name="Genome Res.">
        <title>The Release 6 reference sequence of the Drosophila melanogaster genome.</title>
        <authorList>
            <person name="Hoskins R.A."/>
            <person name="Carlson J.W."/>
            <person name="Wan K.H."/>
            <person name="Park S."/>
            <person name="Mendez I."/>
            <person name="Galle S.E."/>
            <person name="Booth B.W."/>
            <person name="Pfeiffer B.D."/>
            <person name="George R.A."/>
            <person name="Svirskas R."/>
            <person name="Krzywinski M."/>
            <person name="Schein J."/>
            <person name="Accardo M.C."/>
            <person name="Damia E."/>
            <person name="Messina G."/>
            <person name="Mendez-Lago M."/>
            <person name="de Pablos B."/>
            <person name="Demakova O.V."/>
            <person name="Andreyeva E.N."/>
            <person name="Boldyreva L.V."/>
            <person name="Marra M."/>
            <person name="Carvalho A.B."/>
            <person name="Dimitri P."/>
            <person name="Villasante A."/>
            <person name="Zhimulev I.F."/>
            <person name="Rubin G.M."/>
            <person name="Karpen G.H."/>
            <person name="Celniker S.E."/>
        </authorList>
    </citation>
    <scope>NUCLEOTIDE SEQUENCE [LARGE SCALE GENOMIC DNA]</scope>
    <source>
        <strain evidence="4">Berkeley</strain>
    </source>
</reference>
<dbReference type="AGR" id="FB:FBgn0020372"/>
<organism evidence="2 4">
    <name type="scientific">Drosophila melanogaster</name>
    <name type="common">Fruit fly</name>
    <dbReference type="NCBI Taxonomy" id="7227"/>
    <lineage>
        <taxon>Eukaryota</taxon>
        <taxon>Metazoa</taxon>
        <taxon>Ecdysozoa</taxon>
        <taxon>Arthropoda</taxon>
        <taxon>Hexapoda</taxon>
        <taxon>Insecta</taxon>
        <taxon>Pterygota</taxon>
        <taxon>Neoptera</taxon>
        <taxon>Endopterygota</taxon>
        <taxon>Diptera</taxon>
        <taxon>Brachycera</taxon>
        <taxon>Muscomorpha</taxon>
        <taxon>Ephydroidea</taxon>
        <taxon>Drosophilidae</taxon>
        <taxon>Drosophila</taxon>
        <taxon>Sophophora</taxon>
    </lineage>
</organism>
<dbReference type="GeneID" id="37786"/>
<dbReference type="OrthoDB" id="6239677at2759"/>
<dbReference type="BioGRID-ORCS" id="37786">
    <property type="hits" value="0 hits in 1 CRISPR screen"/>
</dbReference>
<dbReference type="AlphaFoldDB" id="Q2MGN3"/>
<reference evidence="2 4" key="10">
    <citation type="journal article" date="2015" name="G3 (Bethesda)">
        <title>Gene Model Annotations for Drosophila melanogaster: The Rule-Benders.</title>
        <authorList>
            <consortium name="FlyBase Consortium"/>
            <person name="Crosby M.A."/>
            <person name="Gramates L.S."/>
            <person name="Dos Santos G."/>
            <person name="Matthews B.B."/>
            <person name="St Pierre S.E."/>
            <person name="Zhou P."/>
            <person name="Schroeder A.J."/>
            <person name="Falls K."/>
            <person name="Emmert D.B."/>
            <person name="Russo S.M."/>
            <person name="Gelbart W.M."/>
            <person name="null"/>
        </authorList>
    </citation>
    <scope>NUCLEOTIDE SEQUENCE [LARGE SCALE GENOMIC DNA]</scope>
    <source>
        <strain evidence="4">Berkeley</strain>
    </source>
</reference>
<dbReference type="RefSeq" id="NP_001033968.1">
    <property type="nucleotide sequence ID" value="NM_001038879.2"/>
</dbReference>
<dbReference type="FlyBase" id="FBgn0020372">
    <property type="gene designation" value="TM4SF"/>
</dbReference>
<dbReference type="UCSC" id="CG11303-RB">
    <property type="organism name" value="d. melanogaster"/>
</dbReference>
<dbReference type="VEuPathDB" id="VectorBase:FBgn0020372"/>
<keyword evidence="4" id="KW-1185">Reference proteome</keyword>
<keyword evidence="1" id="KW-1133">Transmembrane helix</keyword>
<sequence>MALPKKIKCFKYLVYSYVVLLAVSCIAVRPNGATTTCLSNYISLHCTHTRMYCMYVRIYVC</sequence>
<feature type="transmembrane region" description="Helical" evidence="1">
    <location>
        <begin position="12"/>
        <end position="30"/>
    </location>
</feature>
<reference evidence="2 4" key="1">
    <citation type="journal article" date="2000" name="Science">
        <title>The genome sequence of Drosophila melanogaster.</title>
        <authorList>
            <person name="Adams M.D."/>
            <person name="Celniker S.E."/>
            <person name="Holt R.A."/>
            <person name="Evans C.A."/>
            <person name="Gocayne J.D."/>
            <person name="Amanatides P.G."/>
            <person name="Scherer S.E."/>
            <person name="Li P.W."/>
            <person name="Hoskins R.A."/>
            <person name="Galle R.F."/>
            <person name="George R.A."/>
            <person name="Lewis S.E."/>
            <person name="Richards S."/>
            <person name="Ashburner M."/>
            <person name="Henderson S.N."/>
            <person name="Sutton G.G."/>
            <person name="Wortman J.R."/>
            <person name="Yandell M.D."/>
            <person name="Zhang Q."/>
            <person name="Chen L.X."/>
            <person name="Brandon R.C."/>
            <person name="Rogers Y.H."/>
            <person name="Blazej R.G."/>
            <person name="Champe M."/>
            <person name="Pfeiffer B.D."/>
            <person name="Wan K.H."/>
            <person name="Doyle C."/>
            <person name="Baxter E.G."/>
            <person name="Helt G."/>
            <person name="Nelson C.R."/>
            <person name="Gabor G.L."/>
            <person name="Abril J.F."/>
            <person name="Agbayani A."/>
            <person name="An H.J."/>
            <person name="Andrews-Pfannkoch C."/>
            <person name="Baldwin D."/>
            <person name="Ballew R.M."/>
            <person name="Basu A."/>
            <person name="Baxendale J."/>
            <person name="Bayraktaroglu L."/>
            <person name="Beasley E.M."/>
            <person name="Beeson K.Y."/>
            <person name="Benos P.V."/>
            <person name="Berman B.P."/>
            <person name="Bhandari D."/>
            <person name="Bolshakov S."/>
            <person name="Borkova D."/>
            <person name="Botchan M.R."/>
            <person name="Bouck J."/>
            <person name="Brokstein P."/>
            <person name="Brottier P."/>
            <person name="Burtis K.C."/>
            <person name="Busam D.A."/>
            <person name="Butler H."/>
            <person name="Cadieu E."/>
            <person name="Center A."/>
            <person name="Chandra I."/>
            <person name="Cherry J.M."/>
            <person name="Cawley S."/>
            <person name="Dahlke C."/>
            <person name="Davenport L.B."/>
            <person name="Davies P."/>
            <person name="de Pablos B."/>
            <person name="Delcher A."/>
            <person name="Deng Z."/>
            <person name="Mays A.D."/>
            <person name="Dew I."/>
            <person name="Dietz S.M."/>
            <person name="Dodson K."/>
            <person name="Doup L.E."/>
            <person name="Downes M."/>
            <person name="Dugan-Rocha S."/>
            <person name="Dunkov B.C."/>
            <person name="Dunn P."/>
            <person name="Durbin K.J."/>
            <person name="Evangelista C.C."/>
            <person name="Ferraz C."/>
            <person name="Ferriera S."/>
            <person name="Fleischmann W."/>
            <person name="Fosler C."/>
            <person name="Gabrielian A.E."/>
            <person name="Garg N.S."/>
            <person name="Gelbart W.M."/>
            <person name="Glasser K."/>
            <person name="Glodek A."/>
            <person name="Gong F."/>
            <person name="Gorrell J.H."/>
            <person name="Gu Z."/>
            <person name="Guan P."/>
            <person name="Harris M."/>
            <person name="Harris N.L."/>
            <person name="Harvey D."/>
            <person name="Heiman T.J."/>
            <person name="Hernandez J.R."/>
            <person name="Houck J."/>
            <person name="Hostin D."/>
            <person name="Houston K.A."/>
            <person name="Howland T.J."/>
            <person name="Wei M.H."/>
            <person name="Ibegwam C."/>
            <person name="Jalali M."/>
            <person name="Kalush F."/>
            <person name="Karpen G.H."/>
            <person name="Ke Z."/>
            <person name="Kennison J.A."/>
            <person name="Ketchum K.A."/>
            <person name="Kimmel B.E."/>
            <person name="Kodira C.D."/>
            <person name="Kraft C."/>
            <person name="Kravitz S."/>
            <person name="Kulp D."/>
            <person name="Lai Z."/>
            <person name="Lasko P."/>
            <person name="Lei Y."/>
            <person name="Levitsky A.A."/>
            <person name="Li J."/>
            <person name="Li Z."/>
            <person name="Liang Y."/>
            <person name="Lin X."/>
            <person name="Liu X."/>
            <person name="Mattei B."/>
            <person name="McIntosh T.C."/>
            <person name="McLeod M.P."/>
            <person name="McPherson D."/>
            <person name="Merkulov G."/>
            <person name="Milshina N.V."/>
            <person name="Mobarry C."/>
            <person name="Morris J."/>
            <person name="Moshrefi A."/>
            <person name="Mount S.M."/>
            <person name="Moy M."/>
            <person name="Murphy B."/>
            <person name="Murphy L."/>
            <person name="Muzny D.M."/>
            <person name="Nelson D.L."/>
            <person name="Nelson D.R."/>
            <person name="Nelson K.A."/>
            <person name="Nixon K."/>
            <person name="Nusskern D.R."/>
            <person name="Pacleb J.M."/>
            <person name="Palazzolo M."/>
            <person name="Pittman G.S."/>
            <person name="Pan S."/>
            <person name="Pollard J."/>
            <person name="Puri V."/>
            <person name="Reese M.G."/>
            <person name="Reinert K."/>
            <person name="Remington K."/>
            <person name="Saunders R.D."/>
            <person name="Scheeler F."/>
            <person name="Shen H."/>
            <person name="Shue B.C."/>
            <person name="Siden-Kiamos I."/>
            <person name="Simpson M."/>
            <person name="Skupski M.P."/>
            <person name="Smith T."/>
            <person name="Spier E."/>
            <person name="Spradling A.C."/>
            <person name="Stapleton M."/>
            <person name="Strong R."/>
            <person name="Sun E."/>
            <person name="Svirskas R."/>
            <person name="Tector C."/>
            <person name="Turner R."/>
            <person name="Venter E."/>
            <person name="Wang A.H."/>
            <person name="Wang X."/>
            <person name="Wang Z.Y."/>
            <person name="Wassarman D.A."/>
            <person name="Weinstock G.M."/>
            <person name="Weissenbach J."/>
            <person name="Williams S.M."/>
            <person name="WoodageT"/>
            <person name="Worley K.C."/>
            <person name="Wu D."/>
            <person name="Yang S."/>
            <person name="Yao Q.A."/>
            <person name="Ye J."/>
            <person name="Yeh R.F."/>
            <person name="Zaveri J.S."/>
            <person name="Zhan M."/>
            <person name="Zhang G."/>
            <person name="Zhao Q."/>
            <person name="Zheng L."/>
            <person name="Zheng X.H."/>
            <person name="Zhong F.N."/>
            <person name="Zhong W."/>
            <person name="Zhou X."/>
            <person name="Zhu S."/>
            <person name="Zhu X."/>
            <person name="Smith H.O."/>
            <person name="Gibbs R.A."/>
            <person name="Myers E.W."/>
            <person name="Rubin G.M."/>
            <person name="Venter J.C."/>
        </authorList>
    </citation>
    <scope>NUCLEOTIDE SEQUENCE [LARGE SCALE GENOMIC DNA]</scope>
    <source>
        <strain evidence="4">Berkeley</strain>
    </source>
</reference>
<dbReference type="Proteomes" id="UP000000803">
    <property type="component" value="Chromosome 2R"/>
</dbReference>
<evidence type="ECO:0000313" key="2">
    <source>
        <dbReference type="EMBL" id="ABC66042.1"/>
    </source>
</evidence>
<dbReference type="CTD" id="37786"/>
<keyword evidence="1" id="KW-0472">Membrane</keyword>
<dbReference type="HOGENOM" id="CLU_2925012_0_0_1"/>
<dbReference type="EMBL" id="AE013599">
    <property type="protein sequence ID" value="ABC66042.1"/>
    <property type="molecule type" value="Genomic_DNA"/>
</dbReference>
<dbReference type="DNASU" id="37786"/>
<reference evidence="2 4" key="6">
    <citation type="journal article" date="2005" name="PLoS Comput. Biol.">
        <title>Combined evidence annotation of transposable elements in genome sequences.</title>
        <authorList>
            <person name="Quesneville H."/>
            <person name="Bergman C.M."/>
            <person name="Andrieu O."/>
            <person name="Autard D."/>
            <person name="Nouaud D."/>
            <person name="Ashburner M."/>
            <person name="Anxolabehere D."/>
        </authorList>
    </citation>
    <scope>NUCLEOTIDE SEQUENCE [LARGE SCALE GENOMIC DNA]</scope>
    <source>
        <strain evidence="4">Berkeley</strain>
    </source>
</reference>
<dbReference type="Bgee" id="FBgn0020372">
    <property type="expression patterns" value="Expressed in proximal medullary amacrine neuron Pm3 (Drosophila) in brain and 193 other cell types or tissues"/>
</dbReference>
<reference evidence="2 4" key="5">
    <citation type="journal article" date="2002" name="Genome Biol.">
        <title>Heterochromatic sequences in a Drosophila whole-genome shotgun assembly.</title>
        <authorList>
            <person name="Hoskins R.A."/>
            <person name="Smith C.D."/>
            <person name="Carlson J.W."/>
            <person name="Carvalho A.B."/>
            <person name="Halpern A."/>
            <person name="Kaminker J.S."/>
            <person name="Kennedy C."/>
            <person name="Mungall C.J."/>
            <person name="Sullivan B.A."/>
            <person name="Sutton G.G."/>
            <person name="Yasuhara J.C."/>
            <person name="Wakimoto B.T."/>
            <person name="Myers E.W."/>
            <person name="Celniker S.E."/>
            <person name="Rubin G.M."/>
            <person name="Karpen G.H."/>
        </authorList>
    </citation>
    <scope>NUCLEOTIDE SEQUENCE [LARGE SCALE GENOMIC DNA]</scope>
    <source>
        <strain evidence="4">Berkeley</strain>
    </source>
</reference>
<dbReference type="KEGG" id="dme:Dmel_CG11303"/>
<evidence type="ECO:0000256" key="1">
    <source>
        <dbReference type="SAM" id="Phobius"/>
    </source>
</evidence>
<dbReference type="GO" id="GO:0016020">
    <property type="term" value="C:membrane"/>
    <property type="evidence" value="ECO:0000250"/>
    <property type="project" value="FlyBase"/>
</dbReference>
<reference evidence="2 4" key="9">
    <citation type="journal article" date="2015" name="G3 (Bethesda)">
        <title>Gene Model Annotations for Drosophila melanogaster: Impact of High-Throughput Data.</title>
        <authorList>
            <consortium name="FlyBase Consortium"/>
            <person name="Matthews B.B."/>
            <person name="Dos Santos G."/>
            <person name="Crosby M.A."/>
            <person name="Emmert D.B."/>
            <person name="St Pierre S.E."/>
            <person name="Gramates L.S."/>
            <person name="Zhou P."/>
            <person name="Schroeder A.J."/>
            <person name="Falls K."/>
            <person name="Strelets V."/>
            <person name="Russo S.M."/>
            <person name="Gelbart W.M."/>
            <person name="null"/>
        </authorList>
    </citation>
    <scope>NUCLEOTIDE SEQUENCE [LARGE SCALE GENOMIC DNA]</scope>
    <source>
        <strain evidence="4">Berkeley</strain>
    </source>
</reference>
<proteinExistence type="predicted"/>
<reference evidence="2 4" key="8">
    <citation type="journal article" date="2007" name="Science">
        <title>Sequence finishing and mapping of Drosophila melanogaster heterochromatin.</title>
        <authorList>
            <person name="Hoskins R.A."/>
            <person name="Carlson J.W."/>
            <person name="Kennedy C."/>
            <person name="Acevedo D."/>
            <person name="Evans-Holm M."/>
            <person name="Frise E."/>
            <person name="Wan K.H."/>
            <person name="Park S."/>
            <person name="Mendez-Lago M."/>
            <person name="Rossi F."/>
            <person name="Villasante A."/>
            <person name="Dimitri P."/>
            <person name="Karpen G.H."/>
            <person name="Celniker S.E."/>
        </authorList>
    </citation>
    <scope>NUCLEOTIDE SEQUENCE [LARGE SCALE GENOMIC DNA]</scope>
    <source>
        <strain evidence="4">Berkeley</strain>
    </source>
</reference>
<evidence type="ECO:0000313" key="4">
    <source>
        <dbReference type="Proteomes" id="UP000000803"/>
    </source>
</evidence>
<reference evidence="2 4" key="3">
    <citation type="journal article" date="2002" name="Genome Biol.">
        <title>Annotation of the Drosophila melanogaster euchromatic genome: a systematic review.</title>
        <authorList>
            <person name="Misra S."/>
            <person name="Crosby M.A."/>
            <person name="Mungall C.J."/>
            <person name="Matthews B.B."/>
            <person name="Campbell K.S."/>
            <person name="Hradecky P."/>
            <person name="Huang Y."/>
            <person name="Kaminker J.S."/>
            <person name="Millburn G.H."/>
            <person name="Prochnik S.E."/>
            <person name="Smith C.D."/>
            <person name="Tupy J.L."/>
            <person name="Whitfied E.J."/>
            <person name="Bayraktaroglu L."/>
            <person name="Berman B.P."/>
            <person name="Bettencourt B.R."/>
            <person name="Celniker S.E."/>
            <person name="de Grey A.D."/>
            <person name="Drysdale R.A."/>
            <person name="Harris N.L."/>
            <person name="Richter J."/>
            <person name="Russo S."/>
            <person name="Schroeder A.J."/>
            <person name="Shu S.Q."/>
            <person name="Stapleton M."/>
            <person name="Yamada C."/>
            <person name="Ashburner M."/>
            <person name="Gelbart W.M."/>
            <person name="Rubin G.M."/>
            <person name="Lewis S.E."/>
        </authorList>
    </citation>
    <scope>GENOME REANNOTATION</scope>
    <source>
        <strain evidence="4">Berkeley</strain>
    </source>
</reference>
<accession>Q2MGN3</accession>
<reference evidence="2 4" key="4">
    <citation type="journal article" date="2002" name="Genome Biol.">
        <title>The transposable elements of the Drosophila melanogaster euchromatin: a genomics perspective.</title>
        <authorList>
            <person name="Kaminker J.S."/>
            <person name="Bergman C.M."/>
            <person name="Kronmiller B."/>
            <person name="Carlson J."/>
            <person name="Svirskas R."/>
            <person name="Patel S."/>
            <person name="Frise E."/>
            <person name="Wheeler D.A."/>
            <person name="Lewis S.E."/>
            <person name="Rubin G.M."/>
            <person name="Ashburner M."/>
            <person name="Celniker S.E."/>
        </authorList>
    </citation>
    <scope>NUCLEOTIDE SEQUENCE [LARGE SCALE GENOMIC DNA]</scope>
    <source>
        <strain evidence="4">Berkeley</strain>
    </source>
</reference>
<reference evidence="2 4" key="2">
    <citation type="journal article" date="2002" name="Genome Biol.">
        <title>Finishing a whole-genome shotgun: release 3 of the Drosophila melanogaster euchromatic genome sequence.</title>
        <authorList>
            <person name="Celniker S.E."/>
            <person name="Wheeler D.A."/>
            <person name="Kronmiller B."/>
            <person name="Carlson J.W."/>
            <person name="Halpern A."/>
            <person name="Patel S."/>
            <person name="Adams M."/>
            <person name="Champe M."/>
            <person name="Dugan S.P."/>
            <person name="Frise E."/>
            <person name="Hodgson A."/>
            <person name="George R.A."/>
            <person name="Hoskins R.A."/>
            <person name="Laverty T."/>
            <person name="Muzny D.M."/>
            <person name="Nelson C.R."/>
            <person name="Pacleb J.M."/>
            <person name="Park S."/>
            <person name="Pfeiffer B.D."/>
            <person name="Richards S."/>
            <person name="Sodergren E.J."/>
            <person name="Svirskas R."/>
            <person name="Tabor P.E."/>
            <person name="Wan K."/>
            <person name="Stapleton M."/>
            <person name="Sutton G.G."/>
            <person name="Venter C."/>
            <person name="Weinstock G."/>
            <person name="Scherer S.E."/>
            <person name="Myers E.W."/>
            <person name="Gibbs R.A."/>
            <person name="Rubin G.M."/>
        </authorList>
    </citation>
    <scope>NUCLEOTIDE SEQUENCE [LARGE SCALE GENOMIC DNA]</scope>
    <source>
        <strain evidence="4">Berkeley</strain>
    </source>
</reference>
<dbReference type="ExpressionAtlas" id="Q2MGN3">
    <property type="expression patterns" value="baseline and differential"/>
</dbReference>
<name>Q2MGN3_DROME</name>
<reference evidence="2 4" key="7">
    <citation type="journal article" date="2007" name="Science">
        <title>The Release 5.1 annotation of Drosophila melanogaster heterochromatin.</title>
        <authorList>
            <person name="Smith C.D."/>
            <person name="Shu S."/>
            <person name="Mungall C.J."/>
            <person name="Karpen G.H."/>
        </authorList>
    </citation>
    <scope>NUCLEOTIDE SEQUENCE [LARGE SCALE GENOMIC DNA]</scope>
    <source>
        <strain evidence="4">Berkeley</strain>
    </source>
</reference>
<gene>
    <name evidence="2 3" type="primary">TM4SF</name>
    <name evidence="2" type="synonym">Dm.Tsp60A</name>
    <name evidence="2" type="synonym">Dmel\CG11303</name>
    <name evidence="2 3" type="ORF">CG11303</name>
    <name evidence="2" type="ORF">Dmel_CG11303</name>
</gene>
<keyword evidence="1 2" id="KW-0812">Transmembrane</keyword>
<dbReference type="PROSITE" id="PS51257">
    <property type="entry name" value="PROKAR_LIPOPROTEIN"/>
    <property type="match status" value="1"/>
</dbReference>
<evidence type="ECO:0000313" key="3">
    <source>
        <dbReference type="FlyBase" id="FBgn0020372"/>
    </source>
</evidence>